<dbReference type="AlphaFoldDB" id="A0AAP0LG04"/>
<gene>
    <name evidence="1" type="ORF">Syun_002155</name>
</gene>
<name>A0AAP0LG04_9MAGN</name>
<evidence type="ECO:0000313" key="1">
    <source>
        <dbReference type="EMBL" id="KAK9170015.1"/>
    </source>
</evidence>
<dbReference type="EMBL" id="JBBNAF010000001">
    <property type="protein sequence ID" value="KAK9170015.1"/>
    <property type="molecule type" value="Genomic_DNA"/>
</dbReference>
<proteinExistence type="predicted"/>
<protein>
    <submittedName>
        <fullName evidence="1">Uncharacterized protein</fullName>
    </submittedName>
</protein>
<reference evidence="1 2" key="1">
    <citation type="submission" date="2024-01" db="EMBL/GenBank/DDBJ databases">
        <title>Genome assemblies of Stephania.</title>
        <authorList>
            <person name="Yang L."/>
        </authorList>
    </citation>
    <scope>NUCLEOTIDE SEQUENCE [LARGE SCALE GENOMIC DNA]</scope>
    <source>
        <strain evidence="1">YNDBR</strain>
        <tissue evidence="1">Leaf</tissue>
    </source>
</reference>
<keyword evidence="2" id="KW-1185">Reference proteome</keyword>
<accession>A0AAP0LG04</accession>
<dbReference type="Proteomes" id="UP001420932">
    <property type="component" value="Unassembled WGS sequence"/>
</dbReference>
<sequence length="164" mass="18747">MTCPRLLFILHDRAQSSRSWSTSESSSASVGGANEISRSLRDLSGSSSVRYQYISNDIPLTSIEAFDQLKHHTYELKPRRTRRWREAFRHAVQQFNYHLGNSEMYDALPFMAWLDFKGDAKAMKKTQKDLDYIMRLGWMSTAPKAIKCAATPSTTLEISLMCLS</sequence>
<organism evidence="1 2">
    <name type="scientific">Stephania yunnanensis</name>
    <dbReference type="NCBI Taxonomy" id="152371"/>
    <lineage>
        <taxon>Eukaryota</taxon>
        <taxon>Viridiplantae</taxon>
        <taxon>Streptophyta</taxon>
        <taxon>Embryophyta</taxon>
        <taxon>Tracheophyta</taxon>
        <taxon>Spermatophyta</taxon>
        <taxon>Magnoliopsida</taxon>
        <taxon>Ranunculales</taxon>
        <taxon>Menispermaceae</taxon>
        <taxon>Menispermoideae</taxon>
        <taxon>Cissampelideae</taxon>
        <taxon>Stephania</taxon>
    </lineage>
</organism>
<comment type="caution">
    <text evidence="1">The sequence shown here is derived from an EMBL/GenBank/DDBJ whole genome shotgun (WGS) entry which is preliminary data.</text>
</comment>
<evidence type="ECO:0000313" key="2">
    <source>
        <dbReference type="Proteomes" id="UP001420932"/>
    </source>
</evidence>